<dbReference type="CDD" id="cd06595">
    <property type="entry name" value="GH31_u1"/>
    <property type="match status" value="1"/>
</dbReference>
<keyword evidence="2 7" id="KW-0378">Hydrolase</keyword>
<dbReference type="Pfam" id="PF01055">
    <property type="entry name" value="Glyco_hydro_31_2nd"/>
    <property type="match status" value="1"/>
</dbReference>
<evidence type="ECO:0000259" key="5">
    <source>
        <dbReference type="Pfam" id="PF17137"/>
    </source>
</evidence>
<evidence type="ECO:0000313" key="8">
    <source>
        <dbReference type="Proteomes" id="UP000184509"/>
    </source>
</evidence>
<dbReference type="InterPro" id="IPR051816">
    <property type="entry name" value="Glycosyl_Hydrolase_31"/>
</dbReference>
<dbReference type="PANTHER" id="PTHR43863">
    <property type="entry name" value="HYDROLASE, PUTATIVE (AFU_ORTHOLOGUE AFUA_1G03140)-RELATED"/>
    <property type="match status" value="1"/>
</dbReference>
<reference evidence="7 8" key="1">
    <citation type="submission" date="2016-11" db="EMBL/GenBank/DDBJ databases">
        <authorList>
            <person name="Jaros S."/>
            <person name="Januszkiewicz K."/>
            <person name="Wedrychowicz H."/>
        </authorList>
    </citation>
    <scope>NUCLEOTIDE SEQUENCE [LARGE SCALE GENOMIC DNA]</scope>
    <source>
        <strain evidence="7 8">DSM 26991</strain>
    </source>
</reference>
<proteinExistence type="inferred from homology"/>
<accession>A0A1M5GT42</accession>
<feature type="domain" description="Glycoside hydrolase family 31 TIM barrel" evidence="4">
    <location>
        <begin position="222"/>
        <end position="525"/>
    </location>
</feature>
<dbReference type="InterPro" id="IPR000322">
    <property type="entry name" value="Glyco_hydro_31_TIM"/>
</dbReference>
<dbReference type="InterPro" id="IPR048395">
    <property type="entry name" value="Glyco_hydro_31_C"/>
</dbReference>
<dbReference type="RefSeq" id="WP_394332772.1">
    <property type="nucleotide sequence ID" value="NZ_FQTV01000022.1"/>
</dbReference>
<dbReference type="GO" id="GO:0005975">
    <property type="term" value="P:carbohydrate metabolic process"/>
    <property type="evidence" value="ECO:0007669"/>
    <property type="project" value="InterPro"/>
</dbReference>
<dbReference type="SUPFAM" id="SSF51011">
    <property type="entry name" value="Glycosyl hydrolase domain"/>
    <property type="match status" value="1"/>
</dbReference>
<dbReference type="InterPro" id="IPR013780">
    <property type="entry name" value="Glyco_hydro_b"/>
</dbReference>
<dbReference type="AlphaFoldDB" id="A0A1M5GT42"/>
<name>A0A1M5GT42_9BACE</name>
<dbReference type="STRING" id="1297750.SAMN05444405_12218"/>
<dbReference type="GO" id="GO:0004553">
    <property type="term" value="F:hydrolase activity, hydrolyzing O-glycosyl compounds"/>
    <property type="evidence" value="ECO:0007669"/>
    <property type="project" value="InterPro"/>
</dbReference>
<dbReference type="Proteomes" id="UP000184509">
    <property type="component" value="Unassembled WGS sequence"/>
</dbReference>
<dbReference type="Gene3D" id="2.60.40.1180">
    <property type="entry name" value="Golgi alpha-mannosidase II"/>
    <property type="match status" value="2"/>
</dbReference>
<feature type="domain" description="DUF5110" evidence="5">
    <location>
        <begin position="638"/>
        <end position="706"/>
    </location>
</feature>
<evidence type="ECO:0000256" key="3">
    <source>
        <dbReference type="SAM" id="SignalP"/>
    </source>
</evidence>
<feature type="chain" id="PRO_5012160569" evidence="3">
    <location>
        <begin position="22"/>
        <end position="842"/>
    </location>
</feature>
<dbReference type="Gene3D" id="3.20.20.80">
    <property type="entry name" value="Glycosidases"/>
    <property type="match status" value="1"/>
</dbReference>
<comment type="similarity">
    <text evidence="1 2">Belongs to the glycosyl hydrolase 31 family.</text>
</comment>
<evidence type="ECO:0000313" key="7">
    <source>
        <dbReference type="EMBL" id="SHG06788.1"/>
    </source>
</evidence>
<sequence length="842" mass="97122">MKIFKNIVLSMILLVPSICMQAVSSNQTKVNQTAVVRVGDARFTVITPRVIRMEWDSTKLFNDQASFLAVNRNLQVPQFTQSVKGGWLTIKTSEAELNYKVGSGRFTPKNIRVKFLKDNKSVIWKFGDVQKGNLKGTYRTLDGYNGSIHEHDNKPMPIEDGLLSTDGWTFIDDSKNYLFDNSDWPWVSERKNKAGQDFYFMAYGHNYKSALKDFTTFSGKVPLPPRYAFGYWWSRYWSYSDNELRNLISNFNTYNIPLDVLVVDMDWHYTEAGKGGWTGYTWNRRLFPDPDGFLKYLKQNKLQITLNLHPADGIANYEENFLAMAKWMGVNPDSTKLIPYEGSNKQFMSGWFNTILRPMEKKGIDFWWLDWQQKLNDGKFKDLSNTWWINYVVFSDMERNRETRPLLYHRWGGLGNHRYQIGFSGDSYISWASLDFQPYFNSTASNVLYGYWSHDIGGHMGANNIDPELYVRWLQFGALSPVLRTHSTKNSNLNKEPWAFSQKYLEVIRNTILERYQMAPYVYTMARKTYDEALSLCRPMYYDYPENKEAYENKNEYMFGDNLLVCPITSPMKNDKSTVKVWLPEGNDWYEWHTGTLLKGGQSIERTFNLDEYPVYVKAGSILPLYDKVKNLQNNNEPVTVTVFPGKQGSFEMYEDNGNDKDYATHYAKTLLSTEKAGHVLTVKIAARQGSYPDMPSNRNFKVKVLASAVPESVMVNGVLTDFTYDGNDLSLTVNVPETDCSKEKVLKITYPTDALEVTDGLQAQMRHVRAAVLQLKQKQAGIVLNEELGTMESAGGCITYYPNQFKQRIEAFRVNYANLPAVLQAHKLNQETIDWFINAVK</sequence>
<evidence type="ECO:0000256" key="1">
    <source>
        <dbReference type="ARBA" id="ARBA00007806"/>
    </source>
</evidence>
<feature type="signal peptide" evidence="3">
    <location>
        <begin position="1"/>
        <end position="21"/>
    </location>
</feature>
<gene>
    <name evidence="7" type="ORF">SAMN05444405_12218</name>
</gene>
<evidence type="ECO:0000259" key="6">
    <source>
        <dbReference type="Pfam" id="PF21365"/>
    </source>
</evidence>
<dbReference type="Pfam" id="PF21365">
    <property type="entry name" value="Glyco_hydro_31_3rd"/>
    <property type="match status" value="1"/>
</dbReference>
<dbReference type="SUPFAM" id="SSF51445">
    <property type="entry name" value="(Trans)glycosidases"/>
    <property type="match status" value="1"/>
</dbReference>
<organism evidence="7 8">
    <name type="scientific">Bacteroides luti</name>
    <dbReference type="NCBI Taxonomy" id="1297750"/>
    <lineage>
        <taxon>Bacteria</taxon>
        <taxon>Pseudomonadati</taxon>
        <taxon>Bacteroidota</taxon>
        <taxon>Bacteroidia</taxon>
        <taxon>Bacteroidales</taxon>
        <taxon>Bacteroidaceae</taxon>
        <taxon>Bacteroides</taxon>
    </lineage>
</organism>
<dbReference type="InterPro" id="IPR033403">
    <property type="entry name" value="DUF5110"/>
</dbReference>
<protein>
    <submittedName>
        <fullName evidence="7">Alpha-glucosidase, glycosyl hydrolase family GH31</fullName>
    </submittedName>
</protein>
<evidence type="ECO:0000256" key="2">
    <source>
        <dbReference type="RuleBase" id="RU361185"/>
    </source>
</evidence>
<keyword evidence="8" id="KW-1185">Reference proteome</keyword>
<dbReference type="InterPro" id="IPR017853">
    <property type="entry name" value="GH"/>
</dbReference>
<dbReference type="Pfam" id="PF17137">
    <property type="entry name" value="DUF5110"/>
    <property type="match status" value="1"/>
</dbReference>
<evidence type="ECO:0000259" key="4">
    <source>
        <dbReference type="Pfam" id="PF01055"/>
    </source>
</evidence>
<dbReference type="EMBL" id="FQTV01000022">
    <property type="protein sequence ID" value="SHG06788.1"/>
    <property type="molecule type" value="Genomic_DNA"/>
</dbReference>
<feature type="domain" description="Glycosyl hydrolase family 31 C-terminal" evidence="6">
    <location>
        <begin position="535"/>
        <end position="623"/>
    </location>
</feature>
<keyword evidence="2" id="KW-0326">Glycosidase</keyword>
<keyword evidence="3" id="KW-0732">Signal</keyword>
<dbReference type="PANTHER" id="PTHR43863:SF2">
    <property type="entry name" value="MALTASE-GLUCOAMYLASE"/>
    <property type="match status" value="1"/>
</dbReference>